<evidence type="ECO:0000313" key="7">
    <source>
        <dbReference type="EMBL" id="PYY27920.1"/>
    </source>
</evidence>
<keyword evidence="5 6" id="KW-0472">Membrane</keyword>
<feature type="transmembrane region" description="Helical" evidence="6">
    <location>
        <begin position="142"/>
        <end position="161"/>
    </location>
</feature>
<dbReference type="OrthoDB" id="9772136at2"/>
<proteinExistence type="inferred from homology"/>
<evidence type="ECO:0000256" key="6">
    <source>
        <dbReference type="SAM" id="Phobius"/>
    </source>
</evidence>
<comment type="similarity">
    <text evidence="2">Belongs to the autoinducer-2 exporter (AI-2E) (TC 2.A.86) family.</text>
</comment>
<dbReference type="GO" id="GO:0016020">
    <property type="term" value="C:membrane"/>
    <property type="evidence" value="ECO:0007669"/>
    <property type="project" value="UniProtKB-SubCell"/>
</dbReference>
<gene>
    <name evidence="7" type="ORF">PIL02S_04593</name>
</gene>
<evidence type="ECO:0000256" key="4">
    <source>
        <dbReference type="ARBA" id="ARBA00022989"/>
    </source>
</evidence>
<name>A0A2W0C6A3_9BACL</name>
<comment type="subcellular location">
    <subcellularLocation>
        <location evidence="1">Membrane</location>
        <topology evidence="1">Multi-pass membrane protein</topology>
    </subcellularLocation>
</comment>
<feature type="transmembrane region" description="Helical" evidence="6">
    <location>
        <begin position="295"/>
        <end position="325"/>
    </location>
</feature>
<keyword evidence="3 6" id="KW-0812">Transmembrane</keyword>
<accession>A0A2W0C6A3</accession>
<evidence type="ECO:0000256" key="5">
    <source>
        <dbReference type="ARBA" id="ARBA00023136"/>
    </source>
</evidence>
<dbReference type="InterPro" id="IPR002549">
    <property type="entry name" value="AI-2E-like"/>
</dbReference>
<feature type="transmembrane region" description="Helical" evidence="6">
    <location>
        <begin position="263"/>
        <end position="283"/>
    </location>
</feature>
<dbReference type="GO" id="GO:0055085">
    <property type="term" value="P:transmembrane transport"/>
    <property type="evidence" value="ECO:0007669"/>
    <property type="project" value="TreeGrafter"/>
</dbReference>
<dbReference type="PANTHER" id="PTHR21716:SF62">
    <property type="entry name" value="TRANSPORT PROTEIN YDBI-RELATED"/>
    <property type="match status" value="1"/>
</dbReference>
<feature type="transmembrane region" description="Helical" evidence="6">
    <location>
        <begin position="204"/>
        <end position="225"/>
    </location>
</feature>
<dbReference type="AlphaFoldDB" id="A0A2W0C6A3"/>
<evidence type="ECO:0000256" key="1">
    <source>
        <dbReference type="ARBA" id="ARBA00004141"/>
    </source>
</evidence>
<keyword evidence="4 6" id="KW-1133">Transmembrane helix</keyword>
<organism evidence="7 8">
    <name type="scientific">Paenibacillus illinoisensis</name>
    <dbReference type="NCBI Taxonomy" id="59845"/>
    <lineage>
        <taxon>Bacteria</taxon>
        <taxon>Bacillati</taxon>
        <taxon>Bacillota</taxon>
        <taxon>Bacilli</taxon>
        <taxon>Bacillales</taxon>
        <taxon>Paenibacillaceae</taxon>
        <taxon>Paenibacillus</taxon>
    </lineage>
</organism>
<feature type="transmembrane region" description="Helical" evidence="6">
    <location>
        <begin position="67"/>
        <end position="88"/>
    </location>
</feature>
<dbReference type="Pfam" id="PF01594">
    <property type="entry name" value="AI-2E_transport"/>
    <property type="match status" value="1"/>
</dbReference>
<protein>
    <recommendedName>
        <fullName evidence="9">AI-2E family transporter</fullName>
    </recommendedName>
</protein>
<dbReference type="Proteomes" id="UP000247459">
    <property type="component" value="Unassembled WGS sequence"/>
</dbReference>
<evidence type="ECO:0000313" key="8">
    <source>
        <dbReference type="Proteomes" id="UP000247459"/>
    </source>
</evidence>
<evidence type="ECO:0000256" key="3">
    <source>
        <dbReference type="ARBA" id="ARBA00022692"/>
    </source>
</evidence>
<dbReference type="PANTHER" id="PTHR21716">
    <property type="entry name" value="TRANSMEMBRANE PROTEIN"/>
    <property type="match status" value="1"/>
</dbReference>
<feature type="transmembrane region" description="Helical" evidence="6">
    <location>
        <begin position="16"/>
        <end position="46"/>
    </location>
</feature>
<sequence length="336" mass="38465">MDFIKRCFSDINTRRFIVLVLIGLLLYFIKGMLNVVLLTFLIAFIMNSIQIQLHKRISKFVTVNSKVIVILLYIIFVAIIIASLVNYLPKIYEQMMQLTTFLTNLSLDDLPQNKITLYLFDTINSLNYQSYLKNGIDYVLKISNWGSSFVLSIILSFIFILEKNRIVTFTSKLESSKLAWFYIEVKSLGKKFVSSFGKVIEAQILIALLNTTFSVLGLLLLGYPYLFALSIMIFLLSLIPVVGFLISLVPLCIIGYTIGGIDMVFYVLVMISVLHFVEGYFLNPKLMASKMDLPMFYTLVVLLFSEHYIGVWGLIVGIPIFIFFLDILEVNRKTET</sequence>
<reference evidence="7 8" key="1">
    <citation type="submission" date="2018-01" db="EMBL/GenBank/DDBJ databases">
        <title>Genome sequence of the PGP bacterium Paenibacillus illinoisensis E3.</title>
        <authorList>
            <person name="Rolli E."/>
            <person name="Marasco R."/>
            <person name="Bessem C."/>
            <person name="Michoud G."/>
            <person name="Gaiarsa S."/>
            <person name="Borin S."/>
            <person name="Daffonchio D."/>
        </authorList>
    </citation>
    <scope>NUCLEOTIDE SEQUENCE [LARGE SCALE GENOMIC DNA]</scope>
    <source>
        <strain evidence="7 8">E3</strain>
    </source>
</reference>
<comment type="caution">
    <text evidence="7">The sequence shown here is derived from an EMBL/GenBank/DDBJ whole genome shotgun (WGS) entry which is preliminary data.</text>
</comment>
<dbReference type="EMBL" id="PRLG01000021">
    <property type="protein sequence ID" value="PYY27920.1"/>
    <property type="molecule type" value="Genomic_DNA"/>
</dbReference>
<evidence type="ECO:0008006" key="9">
    <source>
        <dbReference type="Google" id="ProtNLM"/>
    </source>
</evidence>
<feature type="transmembrane region" description="Helical" evidence="6">
    <location>
        <begin position="231"/>
        <end position="256"/>
    </location>
</feature>
<evidence type="ECO:0000256" key="2">
    <source>
        <dbReference type="ARBA" id="ARBA00009773"/>
    </source>
</evidence>